<keyword evidence="2" id="KW-1185">Reference proteome</keyword>
<comment type="caution">
    <text evidence="1">The sequence shown here is derived from an EMBL/GenBank/DDBJ whole genome shotgun (WGS) entry which is preliminary data.</text>
</comment>
<proteinExistence type="predicted"/>
<dbReference type="EMBL" id="BSXT01002816">
    <property type="protein sequence ID" value="GMF51107.1"/>
    <property type="molecule type" value="Genomic_DNA"/>
</dbReference>
<evidence type="ECO:0000313" key="2">
    <source>
        <dbReference type="Proteomes" id="UP001165121"/>
    </source>
</evidence>
<protein>
    <submittedName>
        <fullName evidence="1">Unnamed protein product</fullName>
    </submittedName>
</protein>
<name>A0A9W7D0Y4_9STRA</name>
<accession>A0A9W7D0Y4</accession>
<gene>
    <name evidence="1" type="ORF">Pfra01_002057000</name>
</gene>
<dbReference type="Proteomes" id="UP001165121">
    <property type="component" value="Unassembled WGS sequence"/>
</dbReference>
<sequence length="79" mass="8589">MWSMIDSMAATAKTAKMKRYRALGFAIILTNDAELDLLDWLVAVRRNGMPVAATMLQQEALEVARMCDVPPAAFGASAT</sequence>
<evidence type="ECO:0000313" key="1">
    <source>
        <dbReference type="EMBL" id="GMF51107.1"/>
    </source>
</evidence>
<organism evidence="1 2">
    <name type="scientific">Phytophthora fragariaefolia</name>
    <dbReference type="NCBI Taxonomy" id="1490495"/>
    <lineage>
        <taxon>Eukaryota</taxon>
        <taxon>Sar</taxon>
        <taxon>Stramenopiles</taxon>
        <taxon>Oomycota</taxon>
        <taxon>Peronosporomycetes</taxon>
        <taxon>Peronosporales</taxon>
        <taxon>Peronosporaceae</taxon>
        <taxon>Phytophthora</taxon>
    </lineage>
</organism>
<reference evidence="1" key="1">
    <citation type="submission" date="2023-04" db="EMBL/GenBank/DDBJ databases">
        <title>Phytophthora fragariaefolia NBRC 109709.</title>
        <authorList>
            <person name="Ichikawa N."/>
            <person name="Sato H."/>
            <person name="Tonouchi N."/>
        </authorList>
    </citation>
    <scope>NUCLEOTIDE SEQUENCE</scope>
    <source>
        <strain evidence="1">NBRC 109709</strain>
    </source>
</reference>
<dbReference type="Gene3D" id="1.10.10.60">
    <property type="entry name" value="Homeodomain-like"/>
    <property type="match status" value="1"/>
</dbReference>
<dbReference type="AlphaFoldDB" id="A0A9W7D0Y4"/>
<dbReference type="OrthoDB" id="93412at2759"/>